<feature type="repeat" description="WD" evidence="3">
    <location>
        <begin position="289"/>
        <end position="316"/>
    </location>
</feature>
<dbReference type="STRING" id="1884261.A0A5C3QLB8"/>
<dbReference type="OrthoDB" id="10248252at2759"/>
<dbReference type="AlphaFoldDB" id="A0A5C3QLB8"/>
<dbReference type="EMBL" id="ML178823">
    <property type="protein sequence ID" value="TFL01950.1"/>
    <property type="molecule type" value="Genomic_DNA"/>
</dbReference>
<evidence type="ECO:0000256" key="1">
    <source>
        <dbReference type="ARBA" id="ARBA00022574"/>
    </source>
</evidence>
<dbReference type="InterPro" id="IPR001680">
    <property type="entry name" value="WD40_rpt"/>
</dbReference>
<keyword evidence="5" id="KW-1185">Reference proteome</keyword>
<dbReference type="SUPFAM" id="SSF50978">
    <property type="entry name" value="WD40 repeat-like"/>
    <property type="match status" value="1"/>
</dbReference>
<name>A0A5C3QLB8_9AGAR</name>
<dbReference type="InterPro" id="IPR036322">
    <property type="entry name" value="WD40_repeat_dom_sf"/>
</dbReference>
<keyword evidence="1 3" id="KW-0853">WD repeat</keyword>
<protein>
    <submittedName>
        <fullName evidence="4">WD40-repeat-containing domain protein</fullName>
    </submittedName>
</protein>
<dbReference type="Pfam" id="PF00400">
    <property type="entry name" value="WD40"/>
    <property type="match status" value="2"/>
</dbReference>
<evidence type="ECO:0000313" key="4">
    <source>
        <dbReference type="EMBL" id="TFL01950.1"/>
    </source>
</evidence>
<dbReference type="PROSITE" id="PS50082">
    <property type="entry name" value="WD_REPEATS_2"/>
    <property type="match status" value="2"/>
</dbReference>
<dbReference type="InterPro" id="IPR019775">
    <property type="entry name" value="WD40_repeat_CS"/>
</dbReference>
<dbReference type="Gene3D" id="2.130.10.10">
    <property type="entry name" value="YVTN repeat-like/Quinoprotein amine dehydrogenase"/>
    <property type="match status" value="3"/>
</dbReference>
<evidence type="ECO:0000256" key="3">
    <source>
        <dbReference type="PROSITE-ProRule" id="PRU00221"/>
    </source>
</evidence>
<gene>
    <name evidence="4" type="ORF">BDV98DRAFT_45709</name>
</gene>
<evidence type="ECO:0000313" key="5">
    <source>
        <dbReference type="Proteomes" id="UP000305067"/>
    </source>
</evidence>
<proteinExistence type="predicted"/>
<sequence>MESCLVSPDRDAYNRGGAVAVFNGKQSLRIDLHQRKDKGDGPKYYNVNDVQFVPWLPDDSRLRLVSAGSDCTIQTVVLSVGDDEDEDDRVPVSEWEGTPVWIKMRKKMKEKSEDVSFRDYTDQNKEPSQLLFLPEPQNTVNVLAVTFTDGSVEMYKGLPSKKKGPLFKCEVGSKEPTALWGHGSSANSLFVSSTKWEDSDSAHVMLSVDGVTTVFALPEDGDNMALSPDGGTLAAFTALSPSRCRVHLLDARARSTKPLHSVNLEPFRHTHVLGMMSQPGEPCDCPAEVSAAAFSPDGVYLAVGRNDDTVHVYDVRMMRQDSGLGKVTRSPVQMYEHTGGDVQPRRAGRMGQCELSGITDLQWVEGNRRRPGLITGGDDGIVRLWDVQVNADGEKRQNGIALGEASYAISAMSLGARPDADHPLVFGDAGGTMHVFSRQPGGYLFDDMFL</sequence>
<evidence type="ECO:0000256" key="2">
    <source>
        <dbReference type="ARBA" id="ARBA00022737"/>
    </source>
</evidence>
<dbReference type="PROSITE" id="PS00678">
    <property type="entry name" value="WD_REPEATS_1"/>
    <property type="match status" value="1"/>
</dbReference>
<feature type="repeat" description="WD" evidence="3">
    <location>
        <begin position="373"/>
        <end position="388"/>
    </location>
</feature>
<dbReference type="Proteomes" id="UP000305067">
    <property type="component" value="Unassembled WGS sequence"/>
</dbReference>
<dbReference type="SMART" id="SM00320">
    <property type="entry name" value="WD40"/>
    <property type="match status" value="2"/>
</dbReference>
<organism evidence="4 5">
    <name type="scientific">Pterulicium gracile</name>
    <dbReference type="NCBI Taxonomy" id="1884261"/>
    <lineage>
        <taxon>Eukaryota</taxon>
        <taxon>Fungi</taxon>
        <taxon>Dikarya</taxon>
        <taxon>Basidiomycota</taxon>
        <taxon>Agaricomycotina</taxon>
        <taxon>Agaricomycetes</taxon>
        <taxon>Agaricomycetidae</taxon>
        <taxon>Agaricales</taxon>
        <taxon>Pleurotineae</taxon>
        <taxon>Pterulaceae</taxon>
        <taxon>Pterulicium</taxon>
    </lineage>
</organism>
<dbReference type="InterPro" id="IPR015943">
    <property type="entry name" value="WD40/YVTN_repeat-like_dom_sf"/>
</dbReference>
<keyword evidence="2" id="KW-0677">Repeat</keyword>
<reference evidence="4 5" key="1">
    <citation type="journal article" date="2019" name="Nat. Ecol. Evol.">
        <title>Megaphylogeny resolves global patterns of mushroom evolution.</title>
        <authorList>
            <person name="Varga T."/>
            <person name="Krizsan K."/>
            <person name="Foldi C."/>
            <person name="Dima B."/>
            <person name="Sanchez-Garcia M."/>
            <person name="Sanchez-Ramirez S."/>
            <person name="Szollosi G.J."/>
            <person name="Szarkandi J.G."/>
            <person name="Papp V."/>
            <person name="Albert L."/>
            <person name="Andreopoulos W."/>
            <person name="Angelini C."/>
            <person name="Antonin V."/>
            <person name="Barry K.W."/>
            <person name="Bougher N.L."/>
            <person name="Buchanan P."/>
            <person name="Buyck B."/>
            <person name="Bense V."/>
            <person name="Catcheside P."/>
            <person name="Chovatia M."/>
            <person name="Cooper J."/>
            <person name="Damon W."/>
            <person name="Desjardin D."/>
            <person name="Finy P."/>
            <person name="Geml J."/>
            <person name="Haridas S."/>
            <person name="Hughes K."/>
            <person name="Justo A."/>
            <person name="Karasinski D."/>
            <person name="Kautmanova I."/>
            <person name="Kiss B."/>
            <person name="Kocsube S."/>
            <person name="Kotiranta H."/>
            <person name="LaButti K.M."/>
            <person name="Lechner B.E."/>
            <person name="Liimatainen K."/>
            <person name="Lipzen A."/>
            <person name="Lukacs Z."/>
            <person name="Mihaltcheva S."/>
            <person name="Morgado L.N."/>
            <person name="Niskanen T."/>
            <person name="Noordeloos M.E."/>
            <person name="Ohm R.A."/>
            <person name="Ortiz-Santana B."/>
            <person name="Ovrebo C."/>
            <person name="Racz N."/>
            <person name="Riley R."/>
            <person name="Savchenko A."/>
            <person name="Shiryaev A."/>
            <person name="Soop K."/>
            <person name="Spirin V."/>
            <person name="Szebenyi C."/>
            <person name="Tomsovsky M."/>
            <person name="Tulloss R.E."/>
            <person name="Uehling J."/>
            <person name="Grigoriev I.V."/>
            <person name="Vagvolgyi C."/>
            <person name="Papp T."/>
            <person name="Martin F.M."/>
            <person name="Miettinen O."/>
            <person name="Hibbett D.S."/>
            <person name="Nagy L.G."/>
        </authorList>
    </citation>
    <scope>NUCLEOTIDE SEQUENCE [LARGE SCALE GENOMIC DNA]</scope>
    <source>
        <strain evidence="4 5">CBS 309.79</strain>
    </source>
</reference>
<accession>A0A5C3QLB8</accession>